<dbReference type="AlphaFoldDB" id="A0A9P1JXY2"/>
<dbReference type="EMBL" id="HE577329">
    <property type="protein sequence ID" value="CCD01874.1"/>
    <property type="molecule type" value="Genomic_DNA"/>
</dbReference>
<gene>
    <name evidence="2" type="ORF">AZOBR_p270070</name>
</gene>
<name>A0A9P1JXY2_9PROT</name>
<dbReference type="KEGG" id="abs:AZOBR_p270070"/>
<evidence type="ECO:0000256" key="1">
    <source>
        <dbReference type="SAM" id="MobiDB-lite"/>
    </source>
</evidence>
<evidence type="ECO:0000313" key="2">
    <source>
        <dbReference type="EMBL" id="CCD01874.1"/>
    </source>
</evidence>
<protein>
    <submittedName>
        <fullName evidence="2">Transposase</fullName>
    </submittedName>
</protein>
<feature type="compositionally biased region" description="Basic and acidic residues" evidence="1">
    <location>
        <begin position="34"/>
        <end position="60"/>
    </location>
</feature>
<accession>A0A9P1JXY2</accession>
<keyword evidence="3" id="KW-1185">Reference proteome</keyword>
<sequence length="74" mass="8258">MEALFARFGADLKERGCFALGGQIIGASIVEAPRQRLPQEEKRQKDTQARWTEKRGRVEAKQGSALDSAETRLV</sequence>
<dbReference type="Proteomes" id="UP000007319">
    <property type="component" value="Plasmid AZOBR_p2"/>
</dbReference>
<reference evidence="2 3" key="1">
    <citation type="journal article" date="2011" name="PLoS Genet.">
        <title>Azospirillum genomes reveal transition of bacteria from aquatic to terrestrial environments.</title>
        <authorList>
            <person name="Wisniewski-Dye F."/>
            <person name="Borziak K."/>
            <person name="Khalsa-Moyers G."/>
            <person name="Alexandre G."/>
            <person name="Sukharnikov L.O."/>
            <person name="Wuichet K."/>
            <person name="Hurst G.B."/>
            <person name="McDonald W.H."/>
            <person name="Robertson J.S."/>
            <person name="Barbe V."/>
            <person name="Calteau A."/>
            <person name="Rouy Z."/>
            <person name="Mangenot S."/>
            <person name="Prigent-Combaret C."/>
            <person name="Normand P."/>
            <person name="Boyer M."/>
            <person name="Siguier P."/>
            <person name="Dessaux Y."/>
            <person name="Elmerich C."/>
            <person name="Condemine G."/>
            <person name="Krishnen G."/>
            <person name="Kennedy I."/>
            <person name="Paterson A.H."/>
            <person name="Gonzalez V."/>
            <person name="Mavingui P."/>
            <person name="Zhulin I.B."/>
        </authorList>
    </citation>
    <scope>NUCLEOTIDE SEQUENCE [LARGE SCALE GENOMIC DNA]</scope>
    <source>
        <strain evidence="2 3">Sp245</strain>
    </source>
</reference>
<proteinExistence type="predicted"/>
<keyword evidence="2" id="KW-0614">Plasmid</keyword>
<feature type="region of interest" description="Disordered" evidence="1">
    <location>
        <begin position="34"/>
        <end position="74"/>
    </location>
</feature>
<organism evidence="2 3">
    <name type="scientific">Azospirillum baldaniorum</name>
    <dbReference type="NCBI Taxonomy" id="1064539"/>
    <lineage>
        <taxon>Bacteria</taxon>
        <taxon>Pseudomonadati</taxon>
        <taxon>Pseudomonadota</taxon>
        <taxon>Alphaproteobacteria</taxon>
        <taxon>Rhodospirillales</taxon>
        <taxon>Azospirillaceae</taxon>
        <taxon>Azospirillum</taxon>
    </lineage>
</organism>
<geneLocation type="plasmid" evidence="2 3">
    <name>AZOBR_p2</name>
</geneLocation>
<evidence type="ECO:0000313" key="3">
    <source>
        <dbReference type="Proteomes" id="UP000007319"/>
    </source>
</evidence>